<protein>
    <submittedName>
        <fullName evidence="1">Uncharacterized protein</fullName>
    </submittedName>
</protein>
<sequence length="144" mass="16059">MEDTRGAVNVILFGPPDRFNSALATIQAAGIVAKRDVYETEAISAFFHDGSDNPPKAFVDQCEARMRQVAEGTGFAVERTSVWASNAATRLLPFNRHTGEWLEEFVDGDVPLDRREEQLQRLAERRGISVNDIELRDNLQPPSS</sequence>
<keyword evidence="2" id="KW-1185">Reference proteome</keyword>
<proteinExistence type="predicted"/>
<gene>
    <name evidence="1" type="ORF">GCM10010449_85090</name>
</gene>
<organism evidence="1 2">
    <name type="scientific">Streptomyces rectiviolaceus</name>
    <dbReference type="NCBI Taxonomy" id="332591"/>
    <lineage>
        <taxon>Bacteria</taxon>
        <taxon>Bacillati</taxon>
        <taxon>Actinomycetota</taxon>
        <taxon>Actinomycetes</taxon>
        <taxon>Kitasatosporales</taxon>
        <taxon>Streptomycetaceae</taxon>
        <taxon>Streptomyces</taxon>
    </lineage>
</organism>
<accession>A0ABP6NQE3</accession>
<name>A0ABP6NQE3_9ACTN</name>
<reference evidence="2" key="1">
    <citation type="journal article" date="2019" name="Int. J. Syst. Evol. Microbiol.">
        <title>The Global Catalogue of Microorganisms (GCM) 10K type strain sequencing project: providing services to taxonomists for standard genome sequencing and annotation.</title>
        <authorList>
            <consortium name="The Broad Institute Genomics Platform"/>
            <consortium name="The Broad Institute Genome Sequencing Center for Infectious Disease"/>
            <person name="Wu L."/>
            <person name="Ma J."/>
        </authorList>
    </citation>
    <scope>NUCLEOTIDE SEQUENCE [LARGE SCALE GENOMIC DNA]</scope>
    <source>
        <strain evidence="2">JCM 9092</strain>
    </source>
</reference>
<evidence type="ECO:0000313" key="1">
    <source>
        <dbReference type="EMBL" id="GAA3155585.1"/>
    </source>
</evidence>
<dbReference type="RefSeq" id="WP_344531119.1">
    <property type="nucleotide sequence ID" value="NZ_BAAAUG010000279.1"/>
</dbReference>
<dbReference type="Proteomes" id="UP001501637">
    <property type="component" value="Unassembled WGS sequence"/>
</dbReference>
<comment type="caution">
    <text evidence="1">The sequence shown here is derived from an EMBL/GenBank/DDBJ whole genome shotgun (WGS) entry which is preliminary data.</text>
</comment>
<dbReference type="EMBL" id="BAAAUG010000279">
    <property type="protein sequence ID" value="GAA3155585.1"/>
    <property type="molecule type" value="Genomic_DNA"/>
</dbReference>
<evidence type="ECO:0000313" key="2">
    <source>
        <dbReference type="Proteomes" id="UP001501637"/>
    </source>
</evidence>